<dbReference type="GeneID" id="20674039"/>
<gene>
    <name evidence="4" type="ORF">HETIRDRAFT_425661</name>
</gene>
<comment type="similarity">
    <text evidence="1">Belongs to the thioesterase PaaI family.</text>
</comment>
<dbReference type="CDD" id="cd03443">
    <property type="entry name" value="PaaI_thioesterase"/>
    <property type="match status" value="1"/>
</dbReference>
<dbReference type="KEGG" id="hir:HETIRDRAFT_425661"/>
<dbReference type="OrthoDB" id="2831072at2759"/>
<dbReference type="InterPro" id="IPR029069">
    <property type="entry name" value="HotDog_dom_sf"/>
</dbReference>
<dbReference type="Pfam" id="PF03061">
    <property type="entry name" value="4HBT"/>
    <property type="match status" value="1"/>
</dbReference>
<keyword evidence="5" id="KW-1185">Reference proteome</keyword>
<dbReference type="InParanoid" id="W4KEM8"/>
<accession>W4KEM8</accession>
<evidence type="ECO:0000313" key="4">
    <source>
        <dbReference type="EMBL" id="ETW84204.1"/>
    </source>
</evidence>
<dbReference type="STRING" id="747525.W4KEM8"/>
<dbReference type="EMBL" id="KI925456">
    <property type="protein sequence ID" value="ETW84204.1"/>
    <property type="molecule type" value="Genomic_DNA"/>
</dbReference>
<evidence type="ECO:0000256" key="2">
    <source>
        <dbReference type="ARBA" id="ARBA00022801"/>
    </source>
</evidence>
<feature type="domain" description="Thioesterase" evidence="3">
    <location>
        <begin position="94"/>
        <end position="149"/>
    </location>
</feature>
<organism evidence="4 5">
    <name type="scientific">Heterobasidion irregulare (strain TC 32-1)</name>
    <dbReference type="NCBI Taxonomy" id="747525"/>
    <lineage>
        <taxon>Eukaryota</taxon>
        <taxon>Fungi</taxon>
        <taxon>Dikarya</taxon>
        <taxon>Basidiomycota</taxon>
        <taxon>Agaricomycotina</taxon>
        <taxon>Agaricomycetes</taxon>
        <taxon>Russulales</taxon>
        <taxon>Bondarzewiaceae</taxon>
        <taxon>Heterobasidion</taxon>
        <taxon>Heterobasidion annosum species complex</taxon>
    </lineage>
</organism>
<dbReference type="AlphaFoldDB" id="W4KEM8"/>
<dbReference type="GO" id="GO:0047617">
    <property type="term" value="F:fatty acyl-CoA hydrolase activity"/>
    <property type="evidence" value="ECO:0007669"/>
    <property type="project" value="InterPro"/>
</dbReference>
<dbReference type="Gene3D" id="3.10.129.10">
    <property type="entry name" value="Hotdog Thioesterase"/>
    <property type="match status" value="1"/>
</dbReference>
<dbReference type="PANTHER" id="PTHR21660:SF1">
    <property type="entry name" value="ACYL-COENZYME A THIOESTERASE 13"/>
    <property type="match status" value="1"/>
</dbReference>
<dbReference type="PANTHER" id="PTHR21660">
    <property type="entry name" value="THIOESTERASE SUPERFAMILY MEMBER-RELATED"/>
    <property type="match status" value="1"/>
</dbReference>
<evidence type="ECO:0000256" key="1">
    <source>
        <dbReference type="ARBA" id="ARBA00008324"/>
    </source>
</evidence>
<evidence type="ECO:0000313" key="5">
    <source>
        <dbReference type="Proteomes" id="UP000030671"/>
    </source>
</evidence>
<sequence length="168" mass="17989">MGKDAAWIYSLPKSAHIDPTQIQGNLSPEQKQLQANIFTFFIDGAGAAASGYGASLGKRVNYVSMNIEKVEGRGFQAEGVCEVTVTEDMVNVFKVLHGGCSAYLIDLCSSAPLISLGIYEGNDMSGVSQSMNIIYHSSAKLGSELRIISNSISNQGKIRAARCEIYVS</sequence>
<proteinExistence type="inferred from homology"/>
<dbReference type="InterPro" id="IPR039298">
    <property type="entry name" value="ACOT13"/>
</dbReference>
<dbReference type="eggNOG" id="ENOG502SDK2">
    <property type="taxonomic scope" value="Eukaryota"/>
</dbReference>
<dbReference type="HOGENOM" id="CLU_085799_2_0_1"/>
<protein>
    <recommendedName>
        <fullName evidence="3">Thioesterase domain-containing protein</fullName>
    </recommendedName>
</protein>
<keyword evidence="2" id="KW-0378">Hydrolase</keyword>
<dbReference type="RefSeq" id="XP_009543900.1">
    <property type="nucleotide sequence ID" value="XM_009545605.1"/>
</dbReference>
<dbReference type="SUPFAM" id="SSF54637">
    <property type="entry name" value="Thioesterase/thiol ester dehydrase-isomerase"/>
    <property type="match status" value="1"/>
</dbReference>
<evidence type="ECO:0000259" key="3">
    <source>
        <dbReference type="Pfam" id="PF03061"/>
    </source>
</evidence>
<dbReference type="Proteomes" id="UP000030671">
    <property type="component" value="Unassembled WGS sequence"/>
</dbReference>
<reference evidence="4 5" key="1">
    <citation type="journal article" date="2012" name="New Phytol.">
        <title>Insight into trade-off between wood decay and parasitism from the genome of a fungal forest pathogen.</title>
        <authorList>
            <person name="Olson A."/>
            <person name="Aerts A."/>
            <person name="Asiegbu F."/>
            <person name="Belbahri L."/>
            <person name="Bouzid O."/>
            <person name="Broberg A."/>
            <person name="Canback B."/>
            <person name="Coutinho P.M."/>
            <person name="Cullen D."/>
            <person name="Dalman K."/>
            <person name="Deflorio G."/>
            <person name="van Diepen L.T."/>
            <person name="Dunand C."/>
            <person name="Duplessis S."/>
            <person name="Durling M."/>
            <person name="Gonthier P."/>
            <person name="Grimwood J."/>
            <person name="Fossdal C.G."/>
            <person name="Hansson D."/>
            <person name="Henrissat B."/>
            <person name="Hietala A."/>
            <person name="Himmelstrand K."/>
            <person name="Hoffmeister D."/>
            <person name="Hogberg N."/>
            <person name="James T.Y."/>
            <person name="Karlsson M."/>
            <person name="Kohler A."/>
            <person name="Kues U."/>
            <person name="Lee Y.H."/>
            <person name="Lin Y.C."/>
            <person name="Lind M."/>
            <person name="Lindquist E."/>
            <person name="Lombard V."/>
            <person name="Lucas S."/>
            <person name="Lunden K."/>
            <person name="Morin E."/>
            <person name="Murat C."/>
            <person name="Park J."/>
            <person name="Raffaello T."/>
            <person name="Rouze P."/>
            <person name="Salamov A."/>
            <person name="Schmutz J."/>
            <person name="Solheim H."/>
            <person name="Stahlberg J."/>
            <person name="Velez H."/>
            <person name="de Vries R.P."/>
            <person name="Wiebenga A."/>
            <person name="Woodward S."/>
            <person name="Yakovlev I."/>
            <person name="Garbelotto M."/>
            <person name="Martin F."/>
            <person name="Grigoriev I.V."/>
            <person name="Stenlid J."/>
        </authorList>
    </citation>
    <scope>NUCLEOTIDE SEQUENCE [LARGE SCALE GENOMIC DNA]</scope>
    <source>
        <strain evidence="4 5">TC 32-1</strain>
    </source>
</reference>
<dbReference type="InterPro" id="IPR006683">
    <property type="entry name" value="Thioestr_dom"/>
</dbReference>
<name>W4KEM8_HETIT</name>